<dbReference type="STRING" id="796925.A0A137PAW6"/>
<reference evidence="12 13" key="1">
    <citation type="journal article" date="2015" name="Genome Biol. Evol.">
        <title>Phylogenomic analyses indicate that early fungi evolved digesting cell walls of algal ancestors of land plants.</title>
        <authorList>
            <person name="Chang Y."/>
            <person name="Wang S."/>
            <person name="Sekimoto S."/>
            <person name="Aerts A.L."/>
            <person name="Choi C."/>
            <person name="Clum A."/>
            <person name="LaButti K.M."/>
            <person name="Lindquist E.A."/>
            <person name="Yee Ngan C."/>
            <person name="Ohm R.A."/>
            <person name="Salamov A.A."/>
            <person name="Grigoriev I.V."/>
            <person name="Spatafora J.W."/>
            <person name="Berbee M.L."/>
        </authorList>
    </citation>
    <scope>NUCLEOTIDE SEQUENCE [LARGE SCALE GENOMIC DNA]</scope>
    <source>
        <strain evidence="12 13">NRRL 28638</strain>
    </source>
</reference>
<dbReference type="InterPro" id="IPR035427">
    <property type="entry name" value="Tim10-like_dom_sf"/>
</dbReference>
<gene>
    <name evidence="12" type="ORF">CONCODRAFT_77959</name>
</gene>
<organism evidence="12 13">
    <name type="scientific">Conidiobolus coronatus (strain ATCC 28846 / CBS 209.66 / NRRL 28638)</name>
    <name type="common">Delacroixia coronata</name>
    <dbReference type="NCBI Taxonomy" id="796925"/>
    <lineage>
        <taxon>Eukaryota</taxon>
        <taxon>Fungi</taxon>
        <taxon>Fungi incertae sedis</taxon>
        <taxon>Zoopagomycota</taxon>
        <taxon>Entomophthoromycotina</taxon>
        <taxon>Entomophthoromycetes</taxon>
        <taxon>Entomophthorales</taxon>
        <taxon>Ancylistaceae</taxon>
        <taxon>Conidiobolus</taxon>
    </lineage>
</organism>
<dbReference type="AlphaFoldDB" id="A0A137PAW6"/>
<comment type="subunit">
    <text evidence="10">Heterohexamer.</text>
</comment>
<evidence type="ECO:0000259" key="11">
    <source>
        <dbReference type="Pfam" id="PF02953"/>
    </source>
</evidence>
<protein>
    <recommendedName>
        <fullName evidence="10">Mitochondrial import inner membrane translocase subunit</fullName>
    </recommendedName>
</protein>
<name>A0A137PAW6_CONC2</name>
<dbReference type="Gene3D" id="1.10.287.810">
    <property type="entry name" value="Mitochondrial import inner membrane translocase subunit tim13 like domains"/>
    <property type="match status" value="1"/>
</dbReference>
<dbReference type="Pfam" id="PF02953">
    <property type="entry name" value="zf-Tim10_DDP"/>
    <property type="match status" value="1"/>
</dbReference>
<keyword evidence="6 10" id="KW-0653">Protein transport</keyword>
<keyword evidence="2 10" id="KW-0813">Transport</keyword>
<keyword evidence="13" id="KW-1185">Reference proteome</keyword>
<evidence type="ECO:0000313" key="13">
    <source>
        <dbReference type="Proteomes" id="UP000070444"/>
    </source>
</evidence>
<evidence type="ECO:0000256" key="10">
    <source>
        <dbReference type="RuleBase" id="RU367043"/>
    </source>
</evidence>
<evidence type="ECO:0000256" key="3">
    <source>
        <dbReference type="ARBA" id="ARBA00022723"/>
    </source>
</evidence>
<dbReference type="InterPro" id="IPR050673">
    <property type="entry name" value="Mito_inner_translocase_sub"/>
</dbReference>
<keyword evidence="5" id="KW-0862">Zinc</keyword>
<evidence type="ECO:0000313" key="12">
    <source>
        <dbReference type="EMBL" id="KXN72168.1"/>
    </source>
</evidence>
<comment type="domain">
    <text evidence="10">The twin CX3C motif contains 4 conserved Cys residues that form 2 disulfide bonds in the mitochondrial intermembrane space.</text>
</comment>
<keyword evidence="4 10" id="KW-0999">Mitochondrion inner membrane</keyword>
<keyword evidence="10" id="KW-0143">Chaperone</keyword>
<evidence type="ECO:0000256" key="5">
    <source>
        <dbReference type="ARBA" id="ARBA00022833"/>
    </source>
</evidence>
<proteinExistence type="inferred from homology"/>
<evidence type="ECO:0000256" key="7">
    <source>
        <dbReference type="ARBA" id="ARBA00023010"/>
    </source>
</evidence>
<dbReference type="PANTHER" id="PTHR13172">
    <property type="entry name" value="MITOCHONDRIAL IMPORT INNER MEMBRANE TRANSLOCASE SUBUNIT TIM9B"/>
    <property type="match status" value="1"/>
</dbReference>
<dbReference type="GO" id="GO:0046872">
    <property type="term" value="F:metal ion binding"/>
    <property type="evidence" value="ECO:0007669"/>
    <property type="project" value="UniProtKB-KW"/>
</dbReference>
<dbReference type="OMA" id="QDFLRMY"/>
<dbReference type="EMBL" id="KQ964459">
    <property type="protein sequence ID" value="KXN72168.1"/>
    <property type="molecule type" value="Genomic_DNA"/>
</dbReference>
<comment type="similarity">
    <text evidence="1 10">Belongs to the small Tim family.</text>
</comment>
<keyword evidence="4 10" id="KW-0472">Membrane</keyword>
<dbReference type="GO" id="GO:0005743">
    <property type="term" value="C:mitochondrial inner membrane"/>
    <property type="evidence" value="ECO:0007669"/>
    <property type="project" value="UniProtKB-SubCell"/>
</dbReference>
<evidence type="ECO:0000256" key="6">
    <source>
        <dbReference type="ARBA" id="ARBA00022927"/>
    </source>
</evidence>
<dbReference type="Proteomes" id="UP000070444">
    <property type="component" value="Unassembled WGS sequence"/>
</dbReference>
<sequence>MNVDPNTLSHEDQQKFERFMMKIQAQESYTMFSTTVNDCFKDCVSDFTSSDLTKKENKCVESCLTKFMKTNQRISKRFGEENLKLQQAQMNQ</sequence>
<comment type="subcellular location">
    <subcellularLocation>
        <location evidence="10">Mitochondrion inner membrane</location>
        <topology evidence="10">Peripheral membrane protein</topology>
        <orientation evidence="10">Intermembrane side</orientation>
    </subcellularLocation>
</comment>
<keyword evidence="3" id="KW-0479">Metal-binding</keyword>
<dbReference type="OrthoDB" id="1551503at2759"/>
<keyword evidence="7 10" id="KW-0811">Translocation</keyword>
<evidence type="ECO:0000256" key="9">
    <source>
        <dbReference type="ARBA" id="ARBA00023157"/>
    </source>
</evidence>
<keyword evidence="9 10" id="KW-1015">Disulfide bond</keyword>
<evidence type="ECO:0000256" key="1">
    <source>
        <dbReference type="ARBA" id="ARBA00006720"/>
    </source>
</evidence>
<feature type="domain" description="Tim10-like" evidence="11">
    <location>
        <begin position="20"/>
        <end position="79"/>
    </location>
</feature>
<evidence type="ECO:0000256" key="2">
    <source>
        <dbReference type="ARBA" id="ARBA00022448"/>
    </source>
</evidence>
<dbReference type="InterPro" id="IPR004217">
    <property type="entry name" value="Tim10-like"/>
</dbReference>
<dbReference type="GO" id="GO:0015031">
    <property type="term" value="P:protein transport"/>
    <property type="evidence" value="ECO:0007669"/>
    <property type="project" value="UniProtKB-KW"/>
</dbReference>
<evidence type="ECO:0000256" key="4">
    <source>
        <dbReference type="ARBA" id="ARBA00022792"/>
    </source>
</evidence>
<dbReference type="SUPFAM" id="SSF144122">
    <property type="entry name" value="Tim10-like"/>
    <property type="match status" value="1"/>
</dbReference>
<evidence type="ECO:0000256" key="8">
    <source>
        <dbReference type="ARBA" id="ARBA00023128"/>
    </source>
</evidence>
<accession>A0A137PAW6</accession>
<comment type="function">
    <text evidence="10">Mitochondrial intermembrane chaperone that participates in the import and insertion of some multi-pass transmembrane proteins into the mitochondrial inner membrane. Also required for the transfer of beta-barrel precursors from the TOM complex to the sorting and assembly machinery (SAM complex) of the outer membrane. Acts as a chaperone-like protein that protects the hydrophobic precursors from aggregation and guide them through the mitochondrial intermembrane space.</text>
</comment>
<keyword evidence="8 10" id="KW-0496">Mitochondrion</keyword>